<reference evidence="3 4" key="1">
    <citation type="submission" date="2019-02" db="EMBL/GenBank/DDBJ databases">
        <title>Deep-cultivation of Planctomycetes and their phenomic and genomic characterization uncovers novel biology.</title>
        <authorList>
            <person name="Wiegand S."/>
            <person name="Jogler M."/>
            <person name="Boedeker C."/>
            <person name="Pinto D."/>
            <person name="Vollmers J."/>
            <person name="Rivas-Marin E."/>
            <person name="Kohn T."/>
            <person name="Peeters S.H."/>
            <person name="Heuer A."/>
            <person name="Rast P."/>
            <person name="Oberbeckmann S."/>
            <person name="Bunk B."/>
            <person name="Jeske O."/>
            <person name="Meyerdierks A."/>
            <person name="Storesund J.E."/>
            <person name="Kallscheuer N."/>
            <person name="Luecker S."/>
            <person name="Lage O.M."/>
            <person name="Pohl T."/>
            <person name="Merkel B.J."/>
            <person name="Hornburger P."/>
            <person name="Mueller R.-W."/>
            <person name="Bruemmer F."/>
            <person name="Labrenz M."/>
            <person name="Spormann A.M."/>
            <person name="Op den Camp H."/>
            <person name="Overmann J."/>
            <person name="Amann R."/>
            <person name="Jetten M.S.M."/>
            <person name="Mascher T."/>
            <person name="Medema M.H."/>
            <person name="Devos D.P."/>
            <person name="Kaster A.-K."/>
            <person name="Ovreas L."/>
            <person name="Rohde M."/>
            <person name="Galperin M.Y."/>
            <person name="Jogler C."/>
        </authorList>
    </citation>
    <scope>NUCLEOTIDE SEQUENCE [LARGE SCALE GENOMIC DNA]</scope>
    <source>
        <strain evidence="3 4">Pan189</strain>
    </source>
</reference>
<evidence type="ECO:0000313" key="4">
    <source>
        <dbReference type="Proteomes" id="UP000317318"/>
    </source>
</evidence>
<feature type="chain" id="PRO_5021723702" evidence="2">
    <location>
        <begin position="26"/>
        <end position="226"/>
    </location>
</feature>
<dbReference type="RefSeq" id="WP_145365740.1">
    <property type="nucleotide sequence ID" value="NZ_CP036268.1"/>
</dbReference>
<keyword evidence="4" id="KW-1185">Reference proteome</keyword>
<protein>
    <submittedName>
        <fullName evidence="3">Uncharacterized protein</fullName>
    </submittedName>
</protein>
<feature type="signal peptide" evidence="2">
    <location>
        <begin position="1"/>
        <end position="25"/>
    </location>
</feature>
<dbReference type="EMBL" id="CP036268">
    <property type="protein sequence ID" value="QDT39613.1"/>
    <property type="molecule type" value="Genomic_DNA"/>
</dbReference>
<dbReference type="KEGG" id="svp:Pan189_40220"/>
<name>A0A517R705_9PLAN</name>
<evidence type="ECO:0000256" key="1">
    <source>
        <dbReference type="SAM" id="MobiDB-lite"/>
    </source>
</evidence>
<gene>
    <name evidence="3" type="ORF">Pan189_40220</name>
</gene>
<feature type="compositionally biased region" description="Polar residues" evidence="1">
    <location>
        <begin position="214"/>
        <end position="226"/>
    </location>
</feature>
<dbReference type="AlphaFoldDB" id="A0A517R705"/>
<organism evidence="3 4">
    <name type="scientific">Stratiformator vulcanicus</name>
    <dbReference type="NCBI Taxonomy" id="2527980"/>
    <lineage>
        <taxon>Bacteria</taxon>
        <taxon>Pseudomonadati</taxon>
        <taxon>Planctomycetota</taxon>
        <taxon>Planctomycetia</taxon>
        <taxon>Planctomycetales</taxon>
        <taxon>Planctomycetaceae</taxon>
        <taxon>Stratiformator</taxon>
    </lineage>
</organism>
<dbReference type="OrthoDB" id="215810at2"/>
<evidence type="ECO:0000256" key="2">
    <source>
        <dbReference type="SAM" id="SignalP"/>
    </source>
</evidence>
<accession>A0A517R705</accession>
<sequence precursor="true">MIISKAMPQAAALLLTGLITIPAVAQNASVEATPISEWSGGTVHHDGYVTEGEVVSYGFPTHNVSSNGGAFLPFGYDSYTPPDAGFQLPVPYAIERDPVQYQRYYPSTYYGLPGSVHPQVLPIIATPTDTTQLGFYYQRVPTWTPVPGMIPPPPNPNYYHTRTPPSGYMTPGHTMSHGTVIRRGEVKQSAPSTAPKKIKPVPSVESPPSPMARSANSFPNVRPVSN</sequence>
<proteinExistence type="predicted"/>
<dbReference type="Proteomes" id="UP000317318">
    <property type="component" value="Chromosome"/>
</dbReference>
<feature type="region of interest" description="Disordered" evidence="1">
    <location>
        <begin position="184"/>
        <end position="226"/>
    </location>
</feature>
<keyword evidence="2" id="KW-0732">Signal</keyword>
<evidence type="ECO:0000313" key="3">
    <source>
        <dbReference type="EMBL" id="QDT39613.1"/>
    </source>
</evidence>